<evidence type="ECO:0000256" key="4">
    <source>
        <dbReference type="ARBA" id="ARBA00022692"/>
    </source>
</evidence>
<dbReference type="InterPro" id="IPR051393">
    <property type="entry name" value="ABC_transporter_permease"/>
</dbReference>
<dbReference type="InterPro" id="IPR000515">
    <property type="entry name" value="MetI-like"/>
</dbReference>
<reference evidence="10" key="2">
    <citation type="journal article" date="2021" name="PeerJ">
        <title>Extensive microbial diversity within the chicken gut microbiome revealed by metagenomics and culture.</title>
        <authorList>
            <person name="Gilroy R."/>
            <person name="Ravi A."/>
            <person name="Getino M."/>
            <person name="Pursley I."/>
            <person name="Horton D.L."/>
            <person name="Alikhan N.F."/>
            <person name="Baker D."/>
            <person name="Gharbi K."/>
            <person name="Hall N."/>
            <person name="Watson M."/>
            <person name="Adriaenssens E.M."/>
            <person name="Foster-Nyarko E."/>
            <person name="Jarju S."/>
            <person name="Secka A."/>
            <person name="Antonio M."/>
            <person name="Oren A."/>
            <person name="Chaudhuri R.R."/>
            <person name="La Ragione R."/>
            <person name="Hildebrand F."/>
            <person name="Pallen M.J."/>
        </authorList>
    </citation>
    <scope>NUCLEOTIDE SEQUENCE</scope>
    <source>
        <strain evidence="10">ChiGjej1B1-24693</strain>
    </source>
</reference>
<dbReference type="Proteomes" id="UP000886842">
    <property type="component" value="Unassembled WGS sequence"/>
</dbReference>
<dbReference type="Gene3D" id="1.10.3720.10">
    <property type="entry name" value="MetI-like"/>
    <property type="match status" value="1"/>
</dbReference>
<dbReference type="AlphaFoldDB" id="A0A9D1H0G7"/>
<comment type="caution">
    <text evidence="10">The sequence shown here is derived from an EMBL/GenBank/DDBJ whole genome shotgun (WGS) entry which is preliminary data.</text>
</comment>
<evidence type="ECO:0000256" key="6">
    <source>
        <dbReference type="ARBA" id="ARBA00023136"/>
    </source>
</evidence>
<evidence type="ECO:0000256" key="5">
    <source>
        <dbReference type="ARBA" id="ARBA00022989"/>
    </source>
</evidence>
<keyword evidence="6 7" id="KW-0472">Membrane</keyword>
<dbReference type="SUPFAM" id="SSF161098">
    <property type="entry name" value="MetI-like"/>
    <property type="match status" value="1"/>
</dbReference>
<organism evidence="10 11">
    <name type="scientific">Candidatus Avipropionibacterium avicola</name>
    <dbReference type="NCBI Taxonomy" id="2840701"/>
    <lineage>
        <taxon>Bacteria</taxon>
        <taxon>Bacillati</taxon>
        <taxon>Actinomycetota</taxon>
        <taxon>Actinomycetes</taxon>
        <taxon>Propionibacteriales</taxon>
        <taxon>Propionibacteriaceae</taxon>
        <taxon>Propionibacteriaceae incertae sedis</taxon>
        <taxon>Candidatus Avipropionibacterium</taxon>
    </lineage>
</organism>
<comment type="subcellular location">
    <subcellularLocation>
        <location evidence="1 7">Cell membrane</location>
        <topology evidence="1 7">Multi-pass membrane protein</topology>
    </subcellularLocation>
</comment>
<keyword evidence="5 7" id="KW-1133">Transmembrane helix</keyword>
<keyword evidence="4 7" id="KW-0812">Transmembrane</keyword>
<feature type="transmembrane region" description="Helical" evidence="7">
    <location>
        <begin position="133"/>
        <end position="153"/>
    </location>
</feature>
<accession>A0A9D1H0G7</accession>
<feature type="compositionally biased region" description="Polar residues" evidence="8">
    <location>
        <begin position="7"/>
        <end position="19"/>
    </location>
</feature>
<dbReference type="PANTHER" id="PTHR30193">
    <property type="entry name" value="ABC TRANSPORTER PERMEASE PROTEIN"/>
    <property type="match status" value="1"/>
</dbReference>
<evidence type="ECO:0000256" key="3">
    <source>
        <dbReference type="ARBA" id="ARBA00022475"/>
    </source>
</evidence>
<dbReference type="InterPro" id="IPR035906">
    <property type="entry name" value="MetI-like_sf"/>
</dbReference>
<dbReference type="EMBL" id="DVLP01000332">
    <property type="protein sequence ID" value="HIT76160.1"/>
    <property type="molecule type" value="Genomic_DNA"/>
</dbReference>
<feature type="transmembrane region" description="Helical" evidence="7">
    <location>
        <begin position="291"/>
        <end position="312"/>
    </location>
</feature>
<feature type="transmembrane region" description="Helical" evidence="7">
    <location>
        <begin position="37"/>
        <end position="59"/>
    </location>
</feature>
<evidence type="ECO:0000256" key="8">
    <source>
        <dbReference type="SAM" id="MobiDB-lite"/>
    </source>
</evidence>
<evidence type="ECO:0000256" key="1">
    <source>
        <dbReference type="ARBA" id="ARBA00004651"/>
    </source>
</evidence>
<dbReference type="PANTHER" id="PTHR30193:SF37">
    <property type="entry name" value="INNER MEMBRANE ABC TRANSPORTER PERMEASE PROTEIN YCJO"/>
    <property type="match status" value="1"/>
</dbReference>
<feature type="region of interest" description="Disordered" evidence="8">
    <location>
        <begin position="1"/>
        <end position="24"/>
    </location>
</feature>
<evidence type="ECO:0000256" key="2">
    <source>
        <dbReference type="ARBA" id="ARBA00022448"/>
    </source>
</evidence>
<dbReference type="GO" id="GO:0005886">
    <property type="term" value="C:plasma membrane"/>
    <property type="evidence" value="ECO:0007669"/>
    <property type="project" value="UniProtKB-SubCell"/>
</dbReference>
<dbReference type="PROSITE" id="PS50928">
    <property type="entry name" value="ABC_TM1"/>
    <property type="match status" value="1"/>
</dbReference>
<dbReference type="GO" id="GO:0055085">
    <property type="term" value="P:transmembrane transport"/>
    <property type="evidence" value="ECO:0007669"/>
    <property type="project" value="InterPro"/>
</dbReference>
<protein>
    <submittedName>
        <fullName evidence="10">Sugar ABC transporter permease</fullName>
    </submittedName>
</protein>
<keyword evidence="3" id="KW-1003">Cell membrane</keyword>
<feature type="domain" description="ABC transmembrane type-1" evidence="9">
    <location>
        <begin position="96"/>
        <end position="309"/>
    </location>
</feature>
<comment type="similarity">
    <text evidence="7">Belongs to the binding-protein-dependent transport system permease family.</text>
</comment>
<evidence type="ECO:0000313" key="10">
    <source>
        <dbReference type="EMBL" id="HIT76160.1"/>
    </source>
</evidence>
<gene>
    <name evidence="10" type="ORF">IAA98_11285</name>
</gene>
<feature type="transmembrane region" description="Helical" evidence="7">
    <location>
        <begin position="100"/>
        <end position="121"/>
    </location>
</feature>
<evidence type="ECO:0000259" key="9">
    <source>
        <dbReference type="PROSITE" id="PS50928"/>
    </source>
</evidence>
<name>A0A9D1H0G7_9ACTN</name>
<feature type="transmembrane region" description="Helical" evidence="7">
    <location>
        <begin position="185"/>
        <end position="209"/>
    </location>
</feature>
<reference evidence="10" key="1">
    <citation type="submission" date="2020-10" db="EMBL/GenBank/DDBJ databases">
        <authorList>
            <person name="Gilroy R."/>
        </authorList>
    </citation>
    <scope>NUCLEOTIDE SEQUENCE</scope>
    <source>
        <strain evidence="10">ChiGjej1B1-24693</strain>
    </source>
</reference>
<dbReference type="CDD" id="cd06261">
    <property type="entry name" value="TM_PBP2"/>
    <property type="match status" value="1"/>
</dbReference>
<feature type="transmembrane region" description="Helical" evidence="7">
    <location>
        <begin position="259"/>
        <end position="279"/>
    </location>
</feature>
<sequence>MSVASPARQSSGPAATVPSQAPRPQSRRRRLREFRWWVPYLFMAPILVLFAVFFAWPAVLALQLAFYDYSVVNPTVWVGWDNFARMMSDARLGQAALNSLVYLVGLLPLTVVIPLLLAVLLNQKLRAIGVYRFLYYLPVVTSMVAVAVAWRYVFHDLGMINWMLTSIGLIDQPVQFLLDQDSAIWALILVEGWKSMGSYMLIYLAGLQAIPSDLYEAARIDGAGPVRRLRHVTVPLMAPYLLVTLTLEMQDATQVFTSIYVLTGGGPADSTLSLGYYIWSLAFEHFQMGYASAISLVLWLVLIVMAVGNYAVSKSRYLATS</sequence>
<evidence type="ECO:0000313" key="11">
    <source>
        <dbReference type="Proteomes" id="UP000886842"/>
    </source>
</evidence>
<proteinExistence type="inferred from homology"/>
<dbReference type="Pfam" id="PF00528">
    <property type="entry name" value="BPD_transp_1"/>
    <property type="match status" value="1"/>
</dbReference>
<keyword evidence="2 7" id="KW-0813">Transport</keyword>
<evidence type="ECO:0000256" key="7">
    <source>
        <dbReference type="RuleBase" id="RU363032"/>
    </source>
</evidence>